<organism evidence="2 3">
    <name type="scientific">Steinernema glaseri</name>
    <dbReference type="NCBI Taxonomy" id="37863"/>
    <lineage>
        <taxon>Eukaryota</taxon>
        <taxon>Metazoa</taxon>
        <taxon>Ecdysozoa</taxon>
        <taxon>Nematoda</taxon>
        <taxon>Chromadorea</taxon>
        <taxon>Rhabditida</taxon>
        <taxon>Tylenchina</taxon>
        <taxon>Panagrolaimomorpha</taxon>
        <taxon>Strongyloidoidea</taxon>
        <taxon>Steinernematidae</taxon>
        <taxon>Steinernema</taxon>
    </lineage>
</organism>
<sequence length="364" mass="40953">MHCSPIRETRYENLLNNRRVDKGRKLKAFGEKVLVWPPRGTPPTVSVYNASTCHKIILSFQMDVKSMEELLAEKKEVDAAFDAKIWDMIDALREVKRGVLPRTVAEQVAVFSHQLQQLRREDDDMNYFEFNSFFAKVEELRDKGREEKLMDLKKQRDDIDEEICFLQTQILRLVEYIREYRDQKASVPSRTSHFGSSQAIGEHQENLRAHSGGDPAGPMDLGENPTRDSAGPMDLGEDEANRHEHAVGDSAGPMDVGENPTSRREQSADDSTGPMNLGEDQANRQEHSVGDSNGPRDFGEDEANRHEHAVGDSAGPMDFGENPTSRREQSADHSNGPVNLGEDQANRQEHSVGDSARPNDFILD</sequence>
<protein>
    <submittedName>
        <fullName evidence="3">THO complex subunit 7</fullName>
    </submittedName>
</protein>
<dbReference type="Proteomes" id="UP000095287">
    <property type="component" value="Unplaced"/>
</dbReference>
<evidence type="ECO:0000256" key="1">
    <source>
        <dbReference type="SAM" id="MobiDB-lite"/>
    </source>
</evidence>
<keyword evidence="2" id="KW-1185">Reference proteome</keyword>
<name>A0A1I8ACZ2_9BILA</name>
<reference evidence="3" key="1">
    <citation type="submission" date="2016-11" db="UniProtKB">
        <authorList>
            <consortium name="WormBaseParasite"/>
        </authorList>
    </citation>
    <scope>IDENTIFICATION</scope>
</reference>
<evidence type="ECO:0000313" key="2">
    <source>
        <dbReference type="Proteomes" id="UP000095287"/>
    </source>
</evidence>
<dbReference type="AlphaFoldDB" id="A0A1I8ACZ2"/>
<evidence type="ECO:0000313" key="3">
    <source>
        <dbReference type="WBParaSite" id="L893_g4495.t1"/>
    </source>
</evidence>
<dbReference type="WBParaSite" id="L893_g4495.t1">
    <property type="protein sequence ID" value="L893_g4495.t1"/>
    <property type="gene ID" value="L893_g4495"/>
</dbReference>
<proteinExistence type="predicted"/>
<feature type="region of interest" description="Disordered" evidence="1">
    <location>
        <begin position="207"/>
        <end position="364"/>
    </location>
</feature>
<accession>A0A1I8ACZ2</accession>